<name>A0ABY3N0B8_9GAMM</name>
<evidence type="ECO:0000313" key="1">
    <source>
        <dbReference type="EMBL" id="TYK66928.1"/>
    </source>
</evidence>
<reference evidence="1 2" key="1">
    <citation type="submission" date="2019-08" db="EMBL/GenBank/DDBJ databases">
        <title>Microbe sample from Colwellia echini.</title>
        <authorList>
            <person name="Christiansen L."/>
            <person name="Pathiraja D."/>
            <person name="Schultz-Johansen M."/>
            <person name="Choi I.-G."/>
            <person name="Stougaard P."/>
        </authorList>
    </citation>
    <scope>NUCLEOTIDE SEQUENCE [LARGE SCALE GENOMIC DNA]</scope>
    <source>
        <strain evidence="1 2">A3</strain>
    </source>
</reference>
<sequence length="71" mass="8096">MDINQARIKANCNHVTSVSLDHKAFVPLIHIKRSDVLYASEIRVMLSSRRSIRTQAFLTTYAIKIKILNPS</sequence>
<protein>
    <submittedName>
        <fullName evidence="1">Uncharacterized protein</fullName>
    </submittedName>
</protein>
<proteinExistence type="predicted"/>
<organism evidence="1 2">
    <name type="scientific">Colwellia echini</name>
    <dbReference type="NCBI Taxonomy" id="1982103"/>
    <lineage>
        <taxon>Bacteria</taxon>
        <taxon>Pseudomonadati</taxon>
        <taxon>Pseudomonadota</taxon>
        <taxon>Gammaproteobacteria</taxon>
        <taxon>Alteromonadales</taxon>
        <taxon>Colwelliaceae</taxon>
        <taxon>Colwellia</taxon>
    </lineage>
</organism>
<keyword evidence="2" id="KW-1185">Reference proteome</keyword>
<gene>
    <name evidence="1" type="ORF">CWS31_003875</name>
</gene>
<evidence type="ECO:0000313" key="2">
    <source>
        <dbReference type="Proteomes" id="UP000815846"/>
    </source>
</evidence>
<dbReference type="Proteomes" id="UP000815846">
    <property type="component" value="Unassembled WGS sequence"/>
</dbReference>
<accession>A0ABY3N0B8</accession>
<dbReference type="EMBL" id="PJAI02000002">
    <property type="protein sequence ID" value="TYK66928.1"/>
    <property type="molecule type" value="Genomic_DNA"/>
</dbReference>
<comment type="caution">
    <text evidence="1">The sequence shown here is derived from an EMBL/GenBank/DDBJ whole genome shotgun (WGS) entry which is preliminary data.</text>
</comment>